<proteinExistence type="predicted"/>
<reference evidence="1" key="1">
    <citation type="submission" date="2015-10" db="EMBL/GenBank/DDBJ databases">
        <title>Daphnia magna gene sets from two clonal populations assembled and annotated with EvidentialGene.</title>
        <authorList>
            <person name="Gilbert D."/>
            <person name="Podicheti R."/>
            <person name="Orsini L."/>
            <person name="Colbourne J."/>
            <person name="Pfrender M."/>
        </authorList>
    </citation>
    <scope>NUCLEOTIDE SEQUENCE</scope>
</reference>
<organism evidence="1">
    <name type="scientific">Daphnia magna</name>
    <dbReference type="NCBI Taxonomy" id="35525"/>
    <lineage>
        <taxon>Eukaryota</taxon>
        <taxon>Metazoa</taxon>
        <taxon>Ecdysozoa</taxon>
        <taxon>Arthropoda</taxon>
        <taxon>Crustacea</taxon>
        <taxon>Branchiopoda</taxon>
        <taxon>Diplostraca</taxon>
        <taxon>Cladocera</taxon>
        <taxon>Anomopoda</taxon>
        <taxon>Daphniidae</taxon>
        <taxon>Daphnia</taxon>
    </lineage>
</organism>
<evidence type="ECO:0000313" key="1">
    <source>
        <dbReference type="EMBL" id="JAI70401.1"/>
    </source>
</evidence>
<accession>A0A0P5G1C5</accession>
<dbReference type="AlphaFoldDB" id="A0A0P5G1C5"/>
<protein>
    <submittedName>
        <fullName evidence="1">Uncharacterized protein</fullName>
    </submittedName>
</protein>
<sequence>MVVGKGSFLCHLVFVLLDIARRVDFSVQPHEDGKCSNNSNSVISVDPTSAHMVFPRKHSQFGRESVRIFHHTSRHFLKISCSVFIPVGNTKQLIFRKCLDV</sequence>
<reference evidence="1" key="2">
    <citation type="submission" date="2015-10" db="EMBL/GenBank/DDBJ databases">
        <authorList>
            <person name="Gilbert D.G."/>
        </authorList>
    </citation>
    <scope>NUCLEOTIDE SEQUENCE</scope>
</reference>
<name>A0A0P5G1C5_9CRUS</name>
<dbReference type="EMBL" id="GDIP01253000">
    <property type="protein sequence ID" value="JAI70401.1"/>
    <property type="molecule type" value="Transcribed_RNA"/>
</dbReference>